<reference evidence="6" key="1">
    <citation type="submission" date="2017-02" db="EMBL/GenBank/DDBJ databases">
        <title>Delving into the versatile metabolic prowess of the omnipresent phylum Bacteroidetes.</title>
        <authorList>
            <person name="Nobu M.K."/>
            <person name="Mei R."/>
            <person name="Narihiro T."/>
            <person name="Kuroda K."/>
            <person name="Liu W.-T."/>
        </authorList>
    </citation>
    <scope>NUCLEOTIDE SEQUENCE</scope>
    <source>
        <strain evidence="6">ADurb.Bin276</strain>
    </source>
</reference>
<dbReference type="SUPFAM" id="SSF53822">
    <property type="entry name" value="Periplasmic binding protein-like I"/>
    <property type="match status" value="1"/>
</dbReference>
<dbReference type="SUPFAM" id="SSF47413">
    <property type="entry name" value="lambda repressor-like DNA-binding domains"/>
    <property type="match status" value="1"/>
</dbReference>
<dbReference type="InterPro" id="IPR028082">
    <property type="entry name" value="Peripla_BP_I"/>
</dbReference>
<dbReference type="PANTHER" id="PTHR30146">
    <property type="entry name" value="LACI-RELATED TRANSCRIPTIONAL REPRESSOR"/>
    <property type="match status" value="1"/>
</dbReference>
<organism evidence="6">
    <name type="scientific">Candidatus Atribacter allofermentans</name>
    <dbReference type="NCBI Taxonomy" id="1852833"/>
    <lineage>
        <taxon>Bacteria</taxon>
        <taxon>Pseudomonadati</taxon>
        <taxon>Atribacterota</taxon>
        <taxon>Atribacteria</taxon>
        <taxon>Atribacterales</taxon>
        <taxon>Atribacteraceae</taxon>
        <taxon>Atribacter</taxon>
    </lineage>
</organism>
<dbReference type="Pfam" id="PF00356">
    <property type="entry name" value="LacI"/>
    <property type="match status" value="1"/>
</dbReference>
<dbReference type="SMART" id="SM00354">
    <property type="entry name" value="HTH_LACI"/>
    <property type="match status" value="1"/>
</dbReference>
<dbReference type="InterPro" id="IPR010982">
    <property type="entry name" value="Lambda_DNA-bd_dom_sf"/>
</dbReference>
<protein>
    <submittedName>
        <fullName evidence="6">Putative HTH-type transcriptional repressor ExuR</fullName>
    </submittedName>
</protein>
<dbReference type="PRINTS" id="PR00036">
    <property type="entry name" value="HTHLACI"/>
</dbReference>
<evidence type="ECO:0000256" key="3">
    <source>
        <dbReference type="ARBA" id="ARBA00023163"/>
    </source>
</evidence>
<keyword evidence="1" id="KW-0805">Transcription regulation</keyword>
<dbReference type="PROSITE" id="PS50932">
    <property type="entry name" value="HTH_LACI_2"/>
    <property type="match status" value="1"/>
</dbReference>
<gene>
    <name evidence="6" type="primary">exuR_2</name>
    <name evidence="6" type="ORF">BWY41_00501</name>
</gene>
<dbReference type="PANTHER" id="PTHR30146:SF109">
    <property type="entry name" value="HTH-TYPE TRANSCRIPTIONAL REGULATOR GALS"/>
    <property type="match status" value="1"/>
</dbReference>
<dbReference type="InterPro" id="IPR000843">
    <property type="entry name" value="HTH_LacI"/>
</dbReference>
<feature type="domain" description="HTH cro/C1-type" evidence="5">
    <location>
        <begin position="4"/>
        <end position="47"/>
    </location>
</feature>
<evidence type="ECO:0000256" key="2">
    <source>
        <dbReference type="ARBA" id="ARBA00023125"/>
    </source>
</evidence>
<name>A0A1V5T1Z9_9BACT</name>
<dbReference type="InterPro" id="IPR046335">
    <property type="entry name" value="LacI/GalR-like_sensor"/>
</dbReference>
<dbReference type="PROSITE" id="PS50943">
    <property type="entry name" value="HTH_CROC1"/>
    <property type="match status" value="1"/>
</dbReference>
<keyword evidence="2" id="KW-0238">DNA-binding</keyword>
<dbReference type="Gene3D" id="3.40.50.2300">
    <property type="match status" value="2"/>
</dbReference>
<dbReference type="GO" id="GO:0003700">
    <property type="term" value="F:DNA-binding transcription factor activity"/>
    <property type="evidence" value="ECO:0007669"/>
    <property type="project" value="TreeGrafter"/>
</dbReference>
<dbReference type="EMBL" id="MWBQ01000032">
    <property type="protein sequence ID" value="OQA60786.1"/>
    <property type="molecule type" value="Genomic_DNA"/>
</dbReference>
<evidence type="ECO:0000259" key="4">
    <source>
        <dbReference type="PROSITE" id="PS50932"/>
    </source>
</evidence>
<proteinExistence type="predicted"/>
<evidence type="ECO:0000256" key="1">
    <source>
        <dbReference type="ARBA" id="ARBA00023015"/>
    </source>
</evidence>
<sequence>MPPTIRDVAREAGVSVATVSRVINGSEAVSDEIKDRVLKAINLLNYQPNLSARFLSQKKHPFSDDTKYVGVLFGEYVHSDHYFFSSVISGIEKTMFEKRLNVVISSVSQRDNYTPLDLPLFIAEKSLKYLIVIGETDPKFLFYLKENGFIVVMVDDIGPIGFDCVLCDYKRGALEAVEYLINLGHKNIGLIAGAEHHYFSRALENSYLKVLQSHGIPIRREYIVYNEDFNVDGGARSMEKLFLLSNPPTAILTNDEMAIGVLQKANEMNISIPDRLSVMGFDDIEMARFFHPPITTMKIPGSEMGRLAAKLVIDKMQENEPLPAQRIELSPILVERKSCISLK</sequence>
<dbReference type="CDD" id="cd06267">
    <property type="entry name" value="PBP1_LacI_sugar_binding-like"/>
    <property type="match status" value="1"/>
</dbReference>
<feature type="domain" description="HTH lacI-type" evidence="4">
    <location>
        <begin position="3"/>
        <end position="57"/>
    </location>
</feature>
<dbReference type="Gene3D" id="1.10.260.40">
    <property type="entry name" value="lambda repressor-like DNA-binding domains"/>
    <property type="match status" value="1"/>
</dbReference>
<dbReference type="CDD" id="cd01392">
    <property type="entry name" value="HTH_LacI"/>
    <property type="match status" value="1"/>
</dbReference>
<dbReference type="Pfam" id="PF13377">
    <property type="entry name" value="Peripla_BP_3"/>
    <property type="match status" value="1"/>
</dbReference>
<keyword evidence="3" id="KW-0804">Transcription</keyword>
<dbReference type="GO" id="GO:0000976">
    <property type="term" value="F:transcription cis-regulatory region binding"/>
    <property type="evidence" value="ECO:0007669"/>
    <property type="project" value="TreeGrafter"/>
</dbReference>
<evidence type="ECO:0000313" key="6">
    <source>
        <dbReference type="EMBL" id="OQA60786.1"/>
    </source>
</evidence>
<dbReference type="AlphaFoldDB" id="A0A1V5T1Z9"/>
<evidence type="ECO:0000259" key="5">
    <source>
        <dbReference type="PROSITE" id="PS50943"/>
    </source>
</evidence>
<dbReference type="PROSITE" id="PS00356">
    <property type="entry name" value="HTH_LACI_1"/>
    <property type="match status" value="1"/>
</dbReference>
<comment type="caution">
    <text evidence="6">The sequence shown here is derived from an EMBL/GenBank/DDBJ whole genome shotgun (WGS) entry which is preliminary data.</text>
</comment>
<dbReference type="InterPro" id="IPR001387">
    <property type="entry name" value="Cro/C1-type_HTH"/>
</dbReference>
<dbReference type="Proteomes" id="UP000485569">
    <property type="component" value="Unassembled WGS sequence"/>
</dbReference>
<accession>A0A1V5T1Z9</accession>